<evidence type="ECO:0000256" key="5">
    <source>
        <dbReference type="SAM" id="MobiDB-lite"/>
    </source>
</evidence>
<dbReference type="GO" id="GO:0005634">
    <property type="term" value="C:nucleus"/>
    <property type="evidence" value="ECO:0007669"/>
    <property type="project" value="TreeGrafter"/>
</dbReference>
<evidence type="ECO:0000256" key="1">
    <source>
        <dbReference type="ARBA" id="ARBA00004173"/>
    </source>
</evidence>
<dbReference type="SMART" id="SM00584">
    <property type="entry name" value="TLDc"/>
    <property type="match status" value="1"/>
</dbReference>
<dbReference type="STRING" id="52247.A0A4T0WV68"/>
<evidence type="ECO:0000256" key="4">
    <source>
        <dbReference type="ARBA" id="ARBA00040604"/>
    </source>
</evidence>
<keyword evidence="8" id="KW-1185">Reference proteome</keyword>
<evidence type="ECO:0000313" key="7">
    <source>
        <dbReference type="EMBL" id="TID14164.1"/>
    </source>
</evidence>
<sequence>MSPASCPVTKQESDDYSDPPLTPLQLIGRNPLSKHRILTEELAEELRHHVPSILQISHTWELLYSIEQCGTSLQTLYNNCRPNTNENLNRRRGFFIVVEDTRGNIFGAYINEHLRPLDGRYYYGNGDCFLWKVEKGKIKNLDNDTKSDKHTLNLRVYHYTSMNDFVIYSNNQFFSIGSGGGKFGLWIDSNLQIGASDPVDTFGNDKLSDHSKFNILGLEIWKIK</sequence>
<comment type="caution">
    <text evidence="7">The sequence shown here is derived from an EMBL/GenBank/DDBJ whole genome shotgun (WGS) entry which is preliminary data.</text>
</comment>
<evidence type="ECO:0000256" key="3">
    <source>
        <dbReference type="ARBA" id="ARBA00023128"/>
    </source>
</evidence>
<dbReference type="GO" id="GO:0005739">
    <property type="term" value="C:mitochondrion"/>
    <property type="evidence" value="ECO:0007669"/>
    <property type="project" value="UniProtKB-SubCell"/>
</dbReference>
<dbReference type="PANTHER" id="PTHR23354:SF62">
    <property type="entry name" value="MUSTARD, ISOFORM V"/>
    <property type="match status" value="1"/>
</dbReference>
<dbReference type="PANTHER" id="PTHR23354">
    <property type="entry name" value="NUCLEOLAR PROTEIN 7/ESTROGEN RECEPTOR COACTIVATOR-RELATED"/>
    <property type="match status" value="1"/>
</dbReference>
<keyword evidence="3" id="KW-0496">Mitochondrion</keyword>
<proteinExistence type="inferred from homology"/>
<gene>
    <name evidence="7" type="ORF">CANINC_004810</name>
</gene>
<evidence type="ECO:0000259" key="6">
    <source>
        <dbReference type="PROSITE" id="PS51886"/>
    </source>
</evidence>
<dbReference type="PROSITE" id="PS51886">
    <property type="entry name" value="TLDC"/>
    <property type="match status" value="1"/>
</dbReference>
<name>A0A4T0WV68_9ASCO</name>
<dbReference type="OrthoDB" id="26679at2759"/>
<accession>A0A4T0WV68</accession>
<organism evidence="7 8">
    <name type="scientific">Pichia inconspicua</name>
    <dbReference type="NCBI Taxonomy" id="52247"/>
    <lineage>
        <taxon>Eukaryota</taxon>
        <taxon>Fungi</taxon>
        <taxon>Dikarya</taxon>
        <taxon>Ascomycota</taxon>
        <taxon>Saccharomycotina</taxon>
        <taxon>Pichiomycetes</taxon>
        <taxon>Pichiales</taxon>
        <taxon>Pichiaceae</taxon>
        <taxon>Pichia</taxon>
    </lineage>
</organism>
<evidence type="ECO:0000313" key="8">
    <source>
        <dbReference type="Proteomes" id="UP000307173"/>
    </source>
</evidence>
<dbReference type="AlphaFoldDB" id="A0A4T0WV68"/>
<dbReference type="GO" id="GO:0006979">
    <property type="term" value="P:response to oxidative stress"/>
    <property type="evidence" value="ECO:0007669"/>
    <property type="project" value="TreeGrafter"/>
</dbReference>
<evidence type="ECO:0000256" key="2">
    <source>
        <dbReference type="ARBA" id="ARBA00009540"/>
    </source>
</evidence>
<comment type="subcellular location">
    <subcellularLocation>
        <location evidence="1">Mitochondrion</location>
    </subcellularLocation>
</comment>
<comment type="similarity">
    <text evidence="2">Belongs to the OXR1 family.</text>
</comment>
<dbReference type="InterPro" id="IPR006571">
    <property type="entry name" value="TLDc_dom"/>
</dbReference>
<feature type="region of interest" description="Disordered" evidence="5">
    <location>
        <begin position="1"/>
        <end position="22"/>
    </location>
</feature>
<protein>
    <recommendedName>
        <fullName evidence="4">Oxidation resistance protein 1</fullName>
    </recommendedName>
</protein>
<reference evidence="7 8" key="1">
    <citation type="journal article" date="2019" name="Front. Genet.">
        <title>Whole-Genome Sequencing of the Opportunistic Yeast Pathogen Candida inconspicua Uncovers Its Hybrid Origin.</title>
        <authorList>
            <person name="Mixao V."/>
            <person name="Hansen A.P."/>
            <person name="Saus E."/>
            <person name="Boekhout T."/>
            <person name="Lass-Florl C."/>
            <person name="Gabaldon T."/>
        </authorList>
    </citation>
    <scope>NUCLEOTIDE SEQUENCE [LARGE SCALE GENOMIC DNA]</scope>
    <source>
        <strain evidence="7 8">CBS 180</strain>
    </source>
</reference>
<dbReference type="EMBL" id="SELW01000665">
    <property type="protein sequence ID" value="TID14164.1"/>
    <property type="molecule type" value="Genomic_DNA"/>
</dbReference>
<dbReference type="Pfam" id="PF07534">
    <property type="entry name" value="TLD"/>
    <property type="match status" value="1"/>
</dbReference>
<feature type="domain" description="TLDc" evidence="6">
    <location>
        <begin position="36"/>
        <end position="224"/>
    </location>
</feature>
<dbReference type="Proteomes" id="UP000307173">
    <property type="component" value="Unassembled WGS sequence"/>
</dbReference>